<protein>
    <submittedName>
        <fullName evidence="1">Uncharacterized protein</fullName>
    </submittedName>
</protein>
<dbReference type="EMBL" id="JAHQIW010005310">
    <property type="protein sequence ID" value="KAJ1365578.1"/>
    <property type="molecule type" value="Genomic_DNA"/>
</dbReference>
<proteinExistence type="predicted"/>
<keyword evidence="2" id="KW-1185">Reference proteome</keyword>
<sequence length="75" mass="8651">MTTTRLCVQRFYARHALITEAMLQRDHHRSTRCPDGAAETNMCLQKAAPCPLPSQWNSFVVHRMQWHGNIKCGQI</sequence>
<evidence type="ECO:0000313" key="2">
    <source>
        <dbReference type="Proteomes" id="UP001196413"/>
    </source>
</evidence>
<gene>
    <name evidence="1" type="ORF">KIN20_025953</name>
</gene>
<comment type="caution">
    <text evidence="1">The sequence shown here is derived from an EMBL/GenBank/DDBJ whole genome shotgun (WGS) entry which is preliminary data.</text>
</comment>
<evidence type="ECO:0000313" key="1">
    <source>
        <dbReference type="EMBL" id="KAJ1365578.1"/>
    </source>
</evidence>
<accession>A0AAD5QUT1</accession>
<organism evidence="1 2">
    <name type="scientific">Parelaphostrongylus tenuis</name>
    <name type="common">Meningeal worm</name>
    <dbReference type="NCBI Taxonomy" id="148309"/>
    <lineage>
        <taxon>Eukaryota</taxon>
        <taxon>Metazoa</taxon>
        <taxon>Ecdysozoa</taxon>
        <taxon>Nematoda</taxon>
        <taxon>Chromadorea</taxon>
        <taxon>Rhabditida</taxon>
        <taxon>Rhabditina</taxon>
        <taxon>Rhabditomorpha</taxon>
        <taxon>Strongyloidea</taxon>
        <taxon>Metastrongylidae</taxon>
        <taxon>Parelaphostrongylus</taxon>
    </lineage>
</organism>
<reference evidence="1" key="1">
    <citation type="submission" date="2021-06" db="EMBL/GenBank/DDBJ databases">
        <title>Parelaphostrongylus tenuis whole genome reference sequence.</title>
        <authorList>
            <person name="Garwood T.J."/>
            <person name="Larsen P.A."/>
            <person name="Fountain-Jones N.M."/>
            <person name="Garbe J.R."/>
            <person name="Macchietto M.G."/>
            <person name="Kania S.A."/>
            <person name="Gerhold R.W."/>
            <person name="Richards J.E."/>
            <person name="Wolf T.M."/>
        </authorList>
    </citation>
    <scope>NUCLEOTIDE SEQUENCE</scope>
    <source>
        <strain evidence="1">MNPRO001-30</strain>
        <tissue evidence="1">Meninges</tissue>
    </source>
</reference>
<dbReference type="AlphaFoldDB" id="A0AAD5QUT1"/>
<name>A0AAD5QUT1_PARTN</name>
<dbReference type="Proteomes" id="UP001196413">
    <property type="component" value="Unassembled WGS sequence"/>
</dbReference>